<dbReference type="InterPro" id="IPR001789">
    <property type="entry name" value="Sig_transdc_resp-reg_receiver"/>
</dbReference>
<keyword evidence="2" id="KW-0805">Transcription regulation</keyword>
<evidence type="ECO:0000256" key="2">
    <source>
        <dbReference type="ARBA" id="ARBA00023015"/>
    </source>
</evidence>
<dbReference type="InterPro" id="IPR011006">
    <property type="entry name" value="CheY-like_superfamily"/>
</dbReference>
<evidence type="ECO:0000313" key="8">
    <source>
        <dbReference type="EMBL" id="MPR35560.1"/>
    </source>
</evidence>
<keyword evidence="4" id="KW-0804">Transcription</keyword>
<gene>
    <name evidence="8" type="ORF">GBK04_19955</name>
</gene>
<dbReference type="PROSITE" id="PS00622">
    <property type="entry name" value="HTH_LUXR_1"/>
    <property type="match status" value="1"/>
</dbReference>
<dbReference type="Pfam" id="PF00196">
    <property type="entry name" value="GerE"/>
    <property type="match status" value="1"/>
</dbReference>
<sequence>MSNTTPIRILIVDDHSVVRKGLLNLLEDEPDIQIVGEASDGDDALDMLPDIRPDVMLLDITMPRMSGIEVTKEVTRNFPSVRILVFSMHNNPDYILNAVQNGAAGYLLKDTDQEEILKAIRTVHMGELYYPPNASSVIIRNLVVQKNAPRTSEHFAASNSSASIWNKITSREHQILQCLTEGMSSKEIAQRFDVSPHTVANQRASIIRKARVKNTAELVSMALKEQL</sequence>
<evidence type="ECO:0000256" key="4">
    <source>
        <dbReference type="ARBA" id="ARBA00023163"/>
    </source>
</evidence>
<dbReference type="InterPro" id="IPR058245">
    <property type="entry name" value="NreC/VraR/RcsB-like_REC"/>
</dbReference>
<evidence type="ECO:0000313" key="9">
    <source>
        <dbReference type="Proteomes" id="UP000479293"/>
    </source>
</evidence>
<dbReference type="AlphaFoldDB" id="A0A7C9BGU4"/>
<feature type="modified residue" description="4-aspartylphosphate" evidence="5">
    <location>
        <position position="59"/>
    </location>
</feature>
<dbReference type="GO" id="GO:0003677">
    <property type="term" value="F:DNA binding"/>
    <property type="evidence" value="ECO:0007669"/>
    <property type="project" value="UniProtKB-KW"/>
</dbReference>
<dbReference type="Gene3D" id="3.40.50.2300">
    <property type="match status" value="1"/>
</dbReference>
<dbReference type="PROSITE" id="PS50043">
    <property type="entry name" value="HTH_LUXR_2"/>
    <property type="match status" value="1"/>
</dbReference>
<feature type="domain" description="Response regulatory" evidence="7">
    <location>
        <begin position="8"/>
        <end position="124"/>
    </location>
</feature>
<dbReference type="RefSeq" id="WP_152762726.1">
    <property type="nucleotide sequence ID" value="NZ_WHLY01000002.1"/>
</dbReference>
<dbReference type="InterPro" id="IPR016032">
    <property type="entry name" value="Sig_transdc_resp-reg_C-effctor"/>
</dbReference>
<dbReference type="SMART" id="SM00448">
    <property type="entry name" value="REC"/>
    <property type="match status" value="1"/>
</dbReference>
<feature type="domain" description="HTH luxR-type" evidence="6">
    <location>
        <begin position="161"/>
        <end position="226"/>
    </location>
</feature>
<dbReference type="CDD" id="cd17535">
    <property type="entry name" value="REC_NarL-like"/>
    <property type="match status" value="1"/>
</dbReference>
<dbReference type="InterPro" id="IPR039420">
    <property type="entry name" value="WalR-like"/>
</dbReference>
<dbReference type="PANTHER" id="PTHR43214:SF41">
    <property type="entry name" value="NITRATE_NITRITE RESPONSE REGULATOR PROTEIN NARP"/>
    <property type="match status" value="1"/>
</dbReference>
<organism evidence="8 9">
    <name type="scientific">Salmonirosea aquatica</name>
    <dbReference type="NCBI Taxonomy" id="2654236"/>
    <lineage>
        <taxon>Bacteria</taxon>
        <taxon>Pseudomonadati</taxon>
        <taxon>Bacteroidota</taxon>
        <taxon>Cytophagia</taxon>
        <taxon>Cytophagales</taxon>
        <taxon>Spirosomataceae</taxon>
        <taxon>Salmonirosea</taxon>
    </lineage>
</organism>
<keyword evidence="3" id="KW-0238">DNA-binding</keyword>
<dbReference type="PROSITE" id="PS50110">
    <property type="entry name" value="RESPONSE_REGULATORY"/>
    <property type="match status" value="1"/>
</dbReference>
<dbReference type="Proteomes" id="UP000479293">
    <property type="component" value="Unassembled WGS sequence"/>
</dbReference>
<dbReference type="GO" id="GO:0006355">
    <property type="term" value="P:regulation of DNA-templated transcription"/>
    <property type="evidence" value="ECO:0007669"/>
    <property type="project" value="InterPro"/>
</dbReference>
<dbReference type="GO" id="GO:0000160">
    <property type="term" value="P:phosphorelay signal transduction system"/>
    <property type="evidence" value="ECO:0007669"/>
    <property type="project" value="InterPro"/>
</dbReference>
<dbReference type="InterPro" id="IPR000792">
    <property type="entry name" value="Tscrpt_reg_LuxR_C"/>
</dbReference>
<dbReference type="PRINTS" id="PR00038">
    <property type="entry name" value="HTHLUXR"/>
</dbReference>
<dbReference type="EMBL" id="WHLY01000002">
    <property type="protein sequence ID" value="MPR35560.1"/>
    <property type="molecule type" value="Genomic_DNA"/>
</dbReference>
<evidence type="ECO:0000256" key="1">
    <source>
        <dbReference type="ARBA" id="ARBA00022553"/>
    </source>
</evidence>
<dbReference type="PANTHER" id="PTHR43214">
    <property type="entry name" value="TWO-COMPONENT RESPONSE REGULATOR"/>
    <property type="match status" value="1"/>
</dbReference>
<dbReference type="CDD" id="cd06170">
    <property type="entry name" value="LuxR_C_like"/>
    <property type="match status" value="1"/>
</dbReference>
<evidence type="ECO:0000256" key="3">
    <source>
        <dbReference type="ARBA" id="ARBA00023125"/>
    </source>
</evidence>
<evidence type="ECO:0000259" key="7">
    <source>
        <dbReference type="PROSITE" id="PS50110"/>
    </source>
</evidence>
<name>A0A7C9BGU4_9BACT</name>
<dbReference type="SUPFAM" id="SSF46894">
    <property type="entry name" value="C-terminal effector domain of the bipartite response regulators"/>
    <property type="match status" value="1"/>
</dbReference>
<evidence type="ECO:0000256" key="5">
    <source>
        <dbReference type="PROSITE-ProRule" id="PRU00169"/>
    </source>
</evidence>
<accession>A0A7C9BGU4</accession>
<evidence type="ECO:0000259" key="6">
    <source>
        <dbReference type="PROSITE" id="PS50043"/>
    </source>
</evidence>
<dbReference type="SMART" id="SM00421">
    <property type="entry name" value="HTH_LUXR"/>
    <property type="match status" value="1"/>
</dbReference>
<reference evidence="8 9" key="1">
    <citation type="submission" date="2019-10" db="EMBL/GenBank/DDBJ databases">
        <title>Draft Genome Sequence of Cytophagaceae sp. SJW1-29.</title>
        <authorList>
            <person name="Choi A."/>
        </authorList>
    </citation>
    <scope>NUCLEOTIDE SEQUENCE [LARGE SCALE GENOMIC DNA]</scope>
    <source>
        <strain evidence="8 9">SJW1-29</strain>
    </source>
</reference>
<keyword evidence="1 5" id="KW-0597">Phosphoprotein</keyword>
<proteinExistence type="predicted"/>
<comment type="caution">
    <text evidence="8">The sequence shown here is derived from an EMBL/GenBank/DDBJ whole genome shotgun (WGS) entry which is preliminary data.</text>
</comment>
<dbReference type="Pfam" id="PF00072">
    <property type="entry name" value="Response_reg"/>
    <property type="match status" value="1"/>
</dbReference>
<dbReference type="SUPFAM" id="SSF52172">
    <property type="entry name" value="CheY-like"/>
    <property type="match status" value="1"/>
</dbReference>
<keyword evidence="9" id="KW-1185">Reference proteome</keyword>
<protein>
    <submittedName>
        <fullName evidence="8">Response regulator</fullName>
    </submittedName>
</protein>